<evidence type="ECO:0000313" key="3">
    <source>
        <dbReference type="Proteomes" id="UP000646738"/>
    </source>
</evidence>
<proteinExistence type="predicted"/>
<feature type="region of interest" description="Disordered" evidence="1">
    <location>
        <begin position="1"/>
        <end position="33"/>
    </location>
</feature>
<gene>
    <name evidence="2" type="ORF">Srubr_07070</name>
</gene>
<keyword evidence="3" id="KW-1185">Reference proteome</keyword>
<evidence type="ECO:0000313" key="2">
    <source>
        <dbReference type="EMBL" id="GHI50861.1"/>
    </source>
</evidence>
<comment type="caution">
    <text evidence="2">The sequence shown here is derived from an EMBL/GenBank/DDBJ whole genome shotgun (WGS) entry which is preliminary data.</text>
</comment>
<dbReference type="Proteomes" id="UP000646738">
    <property type="component" value="Unassembled WGS sequence"/>
</dbReference>
<reference evidence="3" key="1">
    <citation type="submission" date="2023-07" db="EMBL/GenBank/DDBJ databases">
        <title>Whole genome shotgun sequence of Streptomyces achromogenes subsp. rubradiris NBRC 14000.</title>
        <authorList>
            <person name="Komaki H."/>
            <person name="Tamura T."/>
        </authorList>
    </citation>
    <scope>NUCLEOTIDE SEQUENCE [LARGE SCALE GENOMIC DNA]</scope>
    <source>
        <strain evidence="3">NBRC 14000</strain>
    </source>
</reference>
<dbReference type="EMBL" id="BNEA01000001">
    <property type="protein sequence ID" value="GHI50861.1"/>
    <property type="molecule type" value="Genomic_DNA"/>
</dbReference>
<sequence length="98" mass="10310">MPRHFPATTRHPPVPGRCRSPSENDSPPARCGQPFEEVPALTLAAQGTIIAAQKLIEKAISSGQACFGVYQDNPQPSLALFGDLGHWPASSFAASPTG</sequence>
<accession>A0ABQ3R4S2</accession>
<evidence type="ECO:0000256" key="1">
    <source>
        <dbReference type="SAM" id="MobiDB-lite"/>
    </source>
</evidence>
<organism evidence="2 3">
    <name type="scientific">Streptomyces rubradiris</name>
    <name type="common">Streptomyces achromogenes subsp. rubradiris</name>
    <dbReference type="NCBI Taxonomy" id="285531"/>
    <lineage>
        <taxon>Bacteria</taxon>
        <taxon>Bacillati</taxon>
        <taxon>Actinomycetota</taxon>
        <taxon>Actinomycetes</taxon>
        <taxon>Kitasatosporales</taxon>
        <taxon>Streptomycetaceae</taxon>
        <taxon>Streptomyces</taxon>
    </lineage>
</organism>
<protein>
    <submittedName>
        <fullName evidence="2">Uncharacterized protein</fullName>
    </submittedName>
</protein>
<name>A0ABQ3R4S2_STRRR</name>